<comment type="caution">
    <text evidence="1">The sequence shown here is derived from an EMBL/GenBank/DDBJ whole genome shotgun (WGS) entry which is preliminary data.</text>
</comment>
<dbReference type="Proteomes" id="UP000824120">
    <property type="component" value="Chromosome 3"/>
</dbReference>
<dbReference type="EMBL" id="JACXVP010000003">
    <property type="protein sequence ID" value="KAG5617446.1"/>
    <property type="molecule type" value="Genomic_DNA"/>
</dbReference>
<organism evidence="1 2">
    <name type="scientific">Solanum commersonii</name>
    <name type="common">Commerson's wild potato</name>
    <name type="synonym">Commerson's nightshade</name>
    <dbReference type="NCBI Taxonomy" id="4109"/>
    <lineage>
        <taxon>Eukaryota</taxon>
        <taxon>Viridiplantae</taxon>
        <taxon>Streptophyta</taxon>
        <taxon>Embryophyta</taxon>
        <taxon>Tracheophyta</taxon>
        <taxon>Spermatophyta</taxon>
        <taxon>Magnoliopsida</taxon>
        <taxon>eudicotyledons</taxon>
        <taxon>Gunneridae</taxon>
        <taxon>Pentapetalae</taxon>
        <taxon>asterids</taxon>
        <taxon>lamiids</taxon>
        <taxon>Solanales</taxon>
        <taxon>Solanaceae</taxon>
        <taxon>Solanoideae</taxon>
        <taxon>Solaneae</taxon>
        <taxon>Solanum</taxon>
    </lineage>
</organism>
<keyword evidence="2" id="KW-1185">Reference proteome</keyword>
<evidence type="ECO:0000313" key="2">
    <source>
        <dbReference type="Proteomes" id="UP000824120"/>
    </source>
</evidence>
<protein>
    <submittedName>
        <fullName evidence="1">Uncharacterized protein</fullName>
    </submittedName>
</protein>
<dbReference type="AlphaFoldDB" id="A0A9J5ZYM0"/>
<accession>A0A9J5ZYM0</accession>
<evidence type="ECO:0000313" key="1">
    <source>
        <dbReference type="EMBL" id="KAG5617446.1"/>
    </source>
</evidence>
<reference evidence="1 2" key="1">
    <citation type="submission" date="2020-09" db="EMBL/GenBank/DDBJ databases">
        <title>De no assembly of potato wild relative species, Solanum commersonii.</title>
        <authorList>
            <person name="Cho K."/>
        </authorList>
    </citation>
    <scope>NUCLEOTIDE SEQUENCE [LARGE SCALE GENOMIC DNA]</scope>
    <source>
        <strain evidence="1">LZ3.2</strain>
        <tissue evidence="1">Leaf</tissue>
    </source>
</reference>
<name>A0A9J5ZYM0_SOLCO</name>
<gene>
    <name evidence="1" type="ORF">H5410_017270</name>
</gene>
<proteinExistence type="predicted"/>
<sequence>MEMMKKLKMIKKMRRKVKKKVRKEKKMKVMKKMILKVKMPIDDPTNLTGDFFVKSATDAKFDAFR</sequence>